<dbReference type="Proteomes" id="UP001064489">
    <property type="component" value="Chromosome 1"/>
</dbReference>
<name>A0AAD5P2C8_ACENE</name>
<comment type="caution">
    <text evidence="7">The sequence shown here is derived from an EMBL/GenBank/DDBJ whole genome shotgun (WGS) entry which is preliminary data.</text>
</comment>
<dbReference type="Gene3D" id="2.40.330.10">
    <property type="entry name" value="DNA-binding pseudobarrel domain"/>
    <property type="match status" value="1"/>
</dbReference>
<dbReference type="PROSITE" id="PS50863">
    <property type="entry name" value="B3"/>
    <property type="match status" value="1"/>
</dbReference>
<evidence type="ECO:0000256" key="3">
    <source>
        <dbReference type="ARBA" id="ARBA00023125"/>
    </source>
</evidence>
<comment type="subcellular location">
    <subcellularLocation>
        <location evidence="1">Nucleus</location>
    </subcellularLocation>
</comment>
<dbReference type="GO" id="GO:0003677">
    <property type="term" value="F:DNA binding"/>
    <property type="evidence" value="ECO:0007669"/>
    <property type="project" value="UniProtKB-KW"/>
</dbReference>
<dbReference type="InterPro" id="IPR015300">
    <property type="entry name" value="DNA-bd_pseudobarrel_sf"/>
</dbReference>
<evidence type="ECO:0000313" key="7">
    <source>
        <dbReference type="EMBL" id="KAI9195777.1"/>
    </source>
</evidence>
<dbReference type="InterPro" id="IPR003340">
    <property type="entry name" value="B3_DNA-bd"/>
</dbReference>
<reference evidence="7" key="2">
    <citation type="submission" date="2023-02" db="EMBL/GenBank/DDBJ databases">
        <authorList>
            <person name="Swenson N.G."/>
            <person name="Wegrzyn J.L."/>
            <person name="Mcevoy S.L."/>
        </authorList>
    </citation>
    <scope>NUCLEOTIDE SEQUENCE</scope>
    <source>
        <strain evidence="7">91603</strain>
        <tissue evidence="7">Leaf</tissue>
    </source>
</reference>
<evidence type="ECO:0000256" key="5">
    <source>
        <dbReference type="ARBA" id="ARBA00023242"/>
    </source>
</evidence>
<proteinExistence type="predicted"/>
<dbReference type="EMBL" id="JAJSOW010000003">
    <property type="protein sequence ID" value="KAI9195777.1"/>
    <property type="molecule type" value="Genomic_DNA"/>
</dbReference>
<keyword evidence="4" id="KW-0804">Transcription</keyword>
<evidence type="ECO:0000313" key="8">
    <source>
        <dbReference type="Proteomes" id="UP001064489"/>
    </source>
</evidence>
<dbReference type="GO" id="GO:0005634">
    <property type="term" value="C:nucleus"/>
    <property type="evidence" value="ECO:0007669"/>
    <property type="project" value="UniProtKB-SubCell"/>
</dbReference>
<keyword evidence="3" id="KW-0238">DNA-binding</keyword>
<dbReference type="AlphaFoldDB" id="A0AAD5P2C8"/>
<organism evidence="7 8">
    <name type="scientific">Acer negundo</name>
    <name type="common">Box elder</name>
    <dbReference type="NCBI Taxonomy" id="4023"/>
    <lineage>
        <taxon>Eukaryota</taxon>
        <taxon>Viridiplantae</taxon>
        <taxon>Streptophyta</taxon>
        <taxon>Embryophyta</taxon>
        <taxon>Tracheophyta</taxon>
        <taxon>Spermatophyta</taxon>
        <taxon>Magnoliopsida</taxon>
        <taxon>eudicotyledons</taxon>
        <taxon>Gunneridae</taxon>
        <taxon>Pentapetalae</taxon>
        <taxon>rosids</taxon>
        <taxon>malvids</taxon>
        <taxon>Sapindales</taxon>
        <taxon>Sapindaceae</taxon>
        <taxon>Hippocastanoideae</taxon>
        <taxon>Acereae</taxon>
        <taxon>Acer</taxon>
    </lineage>
</organism>
<keyword evidence="8" id="KW-1185">Reference proteome</keyword>
<keyword evidence="2" id="KW-0805">Transcription regulation</keyword>
<dbReference type="Pfam" id="PF02362">
    <property type="entry name" value="B3"/>
    <property type="match status" value="1"/>
</dbReference>
<evidence type="ECO:0000256" key="2">
    <source>
        <dbReference type="ARBA" id="ARBA00023015"/>
    </source>
</evidence>
<sequence>MVVIFSKDLTKTDIDTRLTLPMRALEHIRMPEGENNASVSCRYSNDGTEWTFRCYKRPNGHPKPAFTTGWLEFVRAKDLRIGDTVTFSMQEDEAGGGGAAQYTIRAERTIRLLGTRIQTAVPI</sequence>
<gene>
    <name evidence="7" type="ORF">LWI28_017942</name>
</gene>
<dbReference type="SMART" id="SM01019">
    <property type="entry name" value="B3"/>
    <property type="match status" value="1"/>
</dbReference>
<evidence type="ECO:0000259" key="6">
    <source>
        <dbReference type="PROSITE" id="PS50863"/>
    </source>
</evidence>
<keyword evidence="5" id="KW-0539">Nucleus</keyword>
<evidence type="ECO:0000256" key="1">
    <source>
        <dbReference type="ARBA" id="ARBA00004123"/>
    </source>
</evidence>
<dbReference type="CDD" id="cd10017">
    <property type="entry name" value="B3_DNA"/>
    <property type="match status" value="1"/>
</dbReference>
<protein>
    <recommendedName>
        <fullName evidence="6">TF-B3 domain-containing protein</fullName>
    </recommendedName>
</protein>
<dbReference type="SUPFAM" id="SSF101936">
    <property type="entry name" value="DNA-binding pseudobarrel domain"/>
    <property type="match status" value="1"/>
</dbReference>
<accession>A0AAD5P2C8</accession>
<feature type="domain" description="TF-B3" evidence="6">
    <location>
        <begin position="3"/>
        <end position="108"/>
    </location>
</feature>
<reference evidence="7" key="1">
    <citation type="journal article" date="2022" name="Plant J.">
        <title>Strategies of tolerance reflected in two North American maple genomes.</title>
        <authorList>
            <person name="McEvoy S.L."/>
            <person name="Sezen U.U."/>
            <person name="Trouern-Trend A."/>
            <person name="McMahon S.M."/>
            <person name="Schaberg P.G."/>
            <person name="Yang J."/>
            <person name="Wegrzyn J.L."/>
            <person name="Swenson N.G."/>
        </authorList>
    </citation>
    <scope>NUCLEOTIDE SEQUENCE</scope>
    <source>
        <strain evidence="7">91603</strain>
    </source>
</reference>
<evidence type="ECO:0000256" key="4">
    <source>
        <dbReference type="ARBA" id="ARBA00023163"/>
    </source>
</evidence>